<dbReference type="Proteomes" id="UP000077755">
    <property type="component" value="Chromosome 4"/>
</dbReference>
<dbReference type="InterPro" id="IPR025602">
    <property type="entry name" value="BCP1_family"/>
</dbReference>
<evidence type="ECO:0000256" key="1">
    <source>
        <dbReference type="ARBA" id="ARBA00006781"/>
    </source>
</evidence>
<dbReference type="PANTHER" id="PTHR13261:SF0">
    <property type="entry name" value="BRCA2 AND CDKN1A-INTERACTING PROTEIN"/>
    <property type="match status" value="1"/>
</dbReference>
<dbReference type="PIRSF" id="PIRSF028983">
    <property type="entry name" value="BCP1"/>
    <property type="match status" value="1"/>
</dbReference>
<accession>A0AAF0WVF4</accession>
<evidence type="ECO:0000256" key="2">
    <source>
        <dbReference type="PIRNR" id="PIRNR028983"/>
    </source>
</evidence>
<dbReference type="PANTHER" id="PTHR13261">
    <property type="entry name" value="BRCA2 AND CDKN1A INTERACTING PROTEIN"/>
    <property type="match status" value="1"/>
</dbReference>
<dbReference type="Pfam" id="PF13862">
    <property type="entry name" value="BCCIP"/>
    <property type="match status" value="1"/>
</dbReference>
<dbReference type="EMBL" id="CP093346">
    <property type="protein sequence ID" value="WOG96832.1"/>
    <property type="molecule type" value="Genomic_DNA"/>
</dbReference>
<dbReference type="KEGG" id="dcr:108216244"/>
<reference evidence="3" key="2">
    <citation type="submission" date="2022-03" db="EMBL/GenBank/DDBJ databases">
        <title>Draft title - Genomic analysis of global carrot germplasm unveils the trajectory of domestication and the origin of high carotenoid orange carrot.</title>
        <authorList>
            <person name="Iorizzo M."/>
            <person name="Ellison S."/>
            <person name="Senalik D."/>
            <person name="Macko-Podgorni A."/>
            <person name="Grzebelus D."/>
            <person name="Bostan H."/>
            <person name="Rolling W."/>
            <person name="Curaba J."/>
            <person name="Simon P."/>
        </authorList>
    </citation>
    <scope>NUCLEOTIDE SEQUENCE</scope>
    <source>
        <tissue evidence="3">Leaf</tissue>
    </source>
</reference>
<organism evidence="3 4">
    <name type="scientific">Daucus carota subsp. sativus</name>
    <name type="common">Carrot</name>
    <dbReference type="NCBI Taxonomy" id="79200"/>
    <lineage>
        <taxon>Eukaryota</taxon>
        <taxon>Viridiplantae</taxon>
        <taxon>Streptophyta</taxon>
        <taxon>Embryophyta</taxon>
        <taxon>Tracheophyta</taxon>
        <taxon>Spermatophyta</taxon>
        <taxon>Magnoliopsida</taxon>
        <taxon>eudicotyledons</taxon>
        <taxon>Gunneridae</taxon>
        <taxon>Pentapetalae</taxon>
        <taxon>asterids</taxon>
        <taxon>campanulids</taxon>
        <taxon>Apiales</taxon>
        <taxon>Apiaceae</taxon>
        <taxon>Apioideae</taxon>
        <taxon>Scandiceae</taxon>
        <taxon>Daucinae</taxon>
        <taxon>Daucus</taxon>
        <taxon>Daucus sect. Daucus</taxon>
    </lineage>
</organism>
<reference evidence="3" key="1">
    <citation type="journal article" date="2016" name="Nat. Genet.">
        <title>A high-quality carrot genome assembly provides new insights into carotenoid accumulation and asterid genome evolution.</title>
        <authorList>
            <person name="Iorizzo M."/>
            <person name="Ellison S."/>
            <person name="Senalik D."/>
            <person name="Zeng P."/>
            <person name="Satapoomin P."/>
            <person name="Huang J."/>
            <person name="Bowman M."/>
            <person name="Iovene M."/>
            <person name="Sanseverino W."/>
            <person name="Cavagnaro P."/>
            <person name="Yildiz M."/>
            <person name="Macko-Podgorni A."/>
            <person name="Moranska E."/>
            <person name="Grzebelus E."/>
            <person name="Grzebelus D."/>
            <person name="Ashrafi H."/>
            <person name="Zheng Z."/>
            <person name="Cheng S."/>
            <person name="Spooner D."/>
            <person name="Van Deynze A."/>
            <person name="Simon P."/>
        </authorList>
    </citation>
    <scope>NUCLEOTIDE SEQUENCE</scope>
    <source>
        <tissue evidence="3">Leaf</tissue>
    </source>
</reference>
<dbReference type="AlphaFoldDB" id="A0AAF0WVF4"/>
<protein>
    <recommendedName>
        <fullName evidence="2">Protein BCCIP homolog</fullName>
    </recommendedName>
</protein>
<proteinExistence type="inferred from homology"/>
<evidence type="ECO:0000313" key="3">
    <source>
        <dbReference type="EMBL" id="WOG96832.1"/>
    </source>
</evidence>
<comment type="similarity">
    <text evidence="1 2">Belongs to the BCP1 family.</text>
</comment>
<keyword evidence="4" id="KW-1185">Reference proteome</keyword>
<dbReference type="GO" id="GO:0005634">
    <property type="term" value="C:nucleus"/>
    <property type="evidence" value="ECO:0007669"/>
    <property type="project" value="TreeGrafter"/>
</dbReference>
<name>A0AAF0WVF4_DAUCS</name>
<sequence>MPRKITRRLRSHPITFSRFARTLALASVCKVNRNIRNSKNSGQASLISSGKSGVNLAMKNHKSQPESSDDEEFEGSVQADFAFFDPKPDDFHGVKVLLQNYLDDKQWDSSGFTDLILAQTTVGTVVKIEDDEDNGVYAVATVLNLERYKDQKCIMDIKQFLLEVCQEKSIQQSMETMLGEQAQDVGLLISQRVVNLPPQLLPPLYDALFDEVSWAIEDEPTKELRNSFCFKYYLIVGKIYELKKINNKHNRTSSSEEAIIYTKPEEEILHELCSWSFKFPLHSQGHTAHELKNYKIVGLAMAVEATKVATFREQLRSLIEE</sequence>
<gene>
    <name evidence="3" type="ORF">DCAR_0416169</name>
</gene>
<evidence type="ECO:0000313" key="4">
    <source>
        <dbReference type="Proteomes" id="UP000077755"/>
    </source>
</evidence>